<evidence type="ECO:0000256" key="6">
    <source>
        <dbReference type="ARBA" id="ARBA00022840"/>
    </source>
</evidence>
<keyword evidence="7" id="KW-0539">Nucleus</keyword>
<dbReference type="GO" id="GO:0005730">
    <property type="term" value="C:nucleolus"/>
    <property type="evidence" value="ECO:0007669"/>
    <property type="project" value="UniProtKB-SubCell"/>
</dbReference>
<evidence type="ECO:0000259" key="10">
    <source>
        <dbReference type="Pfam" id="PF05127"/>
    </source>
</evidence>
<evidence type="ECO:0000256" key="4">
    <source>
        <dbReference type="ARBA" id="ARBA00022694"/>
    </source>
</evidence>
<feature type="domain" description="Possible tRNA binding" evidence="13">
    <location>
        <begin position="1044"/>
        <end position="1105"/>
    </location>
</feature>
<dbReference type="EMBL" id="SNRW01008276">
    <property type="protein sequence ID" value="KAA6379779.1"/>
    <property type="molecule type" value="Genomic_DNA"/>
</dbReference>
<evidence type="ECO:0000259" key="13">
    <source>
        <dbReference type="Pfam" id="PF13725"/>
    </source>
</evidence>
<dbReference type="AlphaFoldDB" id="A0A5J4VB79"/>
<feature type="compositionally biased region" description="Basic and acidic residues" evidence="9">
    <location>
        <begin position="521"/>
        <end position="546"/>
    </location>
</feature>
<reference evidence="14 15" key="1">
    <citation type="submission" date="2019-03" db="EMBL/GenBank/DDBJ databases">
        <title>Single cell metagenomics reveals metabolic interactions within the superorganism composed of flagellate Streblomastix strix and complex community of Bacteroidetes bacteria on its surface.</title>
        <authorList>
            <person name="Treitli S.C."/>
            <person name="Kolisko M."/>
            <person name="Husnik F."/>
            <person name="Keeling P."/>
            <person name="Hampl V."/>
        </authorList>
    </citation>
    <scope>NUCLEOTIDE SEQUENCE [LARGE SCALE GENOMIC DNA]</scope>
    <source>
        <strain evidence="14">ST1C</strain>
    </source>
</reference>
<name>A0A5J4VB79_9EUKA</name>
<feature type="compositionally biased region" description="Basic and acidic residues" evidence="9">
    <location>
        <begin position="924"/>
        <end position="937"/>
    </location>
</feature>
<dbReference type="InterPro" id="IPR033688">
    <property type="entry name" value="NAT10"/>
</dbReference>
<feature type="region of interest" description="Disordered" evidence="9">
    <location>
        <begin position="920"/>
        <end position="985"/>
    </location>
</feature>
<dbReference type="InterPro" id="IPR013562">
    <property type="entry name" value="TmcA/NAT10_N"/>
</dbReference>
<evidence type="ECO:0000256" key="1">
    <source>
        <dbReference type="ARBA" id="ARBA00004604"/>
    </source>
</evidence>
<dbReference type="Pfam" id="PF13725">
    <property type="entry name" value="tRNA_bind_2"/>
    <property type="match status" value="2"/>
</dbReference>
<evidence type="ECO:0000256" key="5">
    <source>
        <dbReference type="ARBA" id="ARBA00022741"/>
    </source>
</evidence>
<keyword evidence="5" id="KW-0547">Nucleotide-binding</keyword>
<protein>
    <submittedName>
        <fullName evidence="14">Putative RNA cytidine acetyltransferase</fullName>
    </submittedName>
</protein>
<evidence type="ECO:0000259" key="12">
    <source>
        <dbReference type="Pfam" id="PF13718"/>
    </source>
</evidence>
<dbReference type="GO" id="GO:1904812">
    <property type="term" value="P:rRNA acetylation involved in maturation of SSU-rRNA"/>
    <property type="evidence" value="ECO:0007669"/>
    <property type="project" value="InterPro"/>
</dbReference>
<proteinExistence type="inferred from homology"/>
<dbReference type="InterPro" id="IPR027992">
    <property type="entry name" value="tRNA_bind_dom"/>
</dbReference>
<keyword evidence="2" id="KW-0698">rRNA processing</keyword>
<keyword evidence="6" id="KW-0067">ATP-binding</keyword>
<dbReference type="Gene3D" id="3.40.50.11040">
    <property type="match status" value="1"/>
</dbReference>
<dbReference type="GO" id="GO:0030686">
    <property type="term" value="C:90S preribosome"/>
    <property type="evidence" value="ECO:0007669"/>
    <property type="project" value="TreeGrafter"/>
</dbReference>
<dbReference type="Gene3D" id="3.40.50.300">
    <property type="entry name" value="P-loop containing nucleotide triphosphate hydrolases"/>
    <property type="match status" value="1"/>
</dbReference>
<feature type="domain" description="N-acetyltransferase" evidence="12">
    <location>
        <begin position="824"/>
        <end position="908"/>
    </location>
</feature>
<keyword evidence="8" id="KW-0012">Acyltransferase</keyword>
<feature type="domain" description="TcmA/NAT10 helicase" evidence="10">
    <location>
        <begin position="322"/>
        <end position="583"/>
    </location>
</feature>
<feature type="non-terminal residue" evidence="14">
    <location>
        <position position="1109"/>
    </location>
</feature>
<feature type="region of interest" description="Disordered" evidence="9">
    <location>
        <begin position="513"/>
        <end position="551"/>
    </location>
</feature>
<evidence type="ECO:0000256" key="2">
    <source>
        <dbReference type="ARBA" id="ARBA00022552"/>
    </source>
</evidence>
<evidence type="ECO:0000256" key="3">
    <source>
        <dbReference type="ARBA" id="ARBA00022679"/>
    </source>
</evidence>
<dbReference type="GO" id="GO:0005524">
    <property type="term" value="F:ATP binding"/>
    <property type="evidence" value="ECO:0007669"/>
    <property type="project" value="UniProtKB-KW"/>
</dbReference>
<keyword evidence="3 14" id="KW-0808">Transferase</keyword>
<accession>A0A5J4VB79</accession>
<evidence type="ECO:0000313" key="15">
    <source>
        <dbReference type="Proteomes" id="UP000324800"/>
    </source>
</evidence>
<feature type="domain" description="N-acetyltransferase" evidence="12">
    <location>
        <begin position="648"/>
        <end position="788"/>
    </location>
</feature>
<dbReference type="InterPro" id="IPR027417">
    <property type="entry name" value="P-loop_NTPase"/>
</dbReference>
<organism evidence="14 15">
    <name type="scientific">Streblomastix strix</name>
    <dbReference type="NCBI Taxonomy" id="222440"/>
    <lineage>
        <taxon>Eukaryota</taxon>
        <taxon>Metamonada</taxon>
        <taxon>Preaxostyla</taxon>
        <taxon>Oxymonadida</taxon>
        <taxon>Streblomastigidae</taxon>
        <taxon>Streblomastix</taxon>
    </lineage>
</organism>
<dbReference type="GO" id="GO:0000049">
    <property type="term" value="F:tRNA binding"/>
    <property type="evidence" value="ECO:0007669"/>
    <property type="project" value="TreeGrafter"/>
</dbReference>
<dbReference type="Pfam" id="PF05127">
    <property type="entry name" value="NAT10_TcmA_helicase"/>
    <property type="match status" value="1"/>
</dbReference>
<feature type="domain" description="TmcA/NAT10 N-terminal" evidence="11">
    <location>
        <begin position="2"/>
        <end position="200"/>
    </location>
</feature>
<dbReference type="Pfam" id="PF13718">
    <property type="entry name" value="GNAT_acetyltr_2"/>
    <property type="match status" value="2"/>
</dbReference>
<dbReference type="PANTHER" id="PTHR10925">
    <property type="entry name" value="N-ACETYLTRANSFERASE 10"/>
    <property type="match status" value="1"/>
</dbReference>
<evidence type="ECO:0000259" key="11">
    <source>
        <dbReference type="Pfam" id="PF08351"/>
    </source>
</evidence>
<dbReference type="Proteomes" id="UP000324800">
    <property type="component" value="Unassembled WGS sequence"/>
</dbReference>
<dbReference type="InterPro" id="IPR032672">
    <property type="entry name" value="TmcA/NAT10/Kre33"/>
</dbReference>
<dbReference type="InterPro" id="IPR007807">
    <property type="entry name" value="TcmA/NAT10_helicase"/>
</dbReference>
<dbReference type="GO" id="GO:1990883">
    <property type="term" value="F:18S rRNA cytidine N-acetyltransferase activity"/>
    <property type="evidence" value="ECO:0007669"/>
    <property type="project" value="TreeGrafter"/>
</dbReference>
<feature type="domain" description="Possible tRNA binding" evidence="13">
    <location>
        <begin position="994"/>
        <end position="1033"/>
    </location>
</feature>
<evidence type="ECO:0000256" key="9">
    <source>
        <dbReference type="SAM" id="MobiDB-lite"/>
    </source>
</evidence>
<dbReference type="Pfam" id="PF08351">
    <property type="entry name" value="TmcA_N"/>
    <property type="match status" value="1"/>
</dbReference>
<dbReference type="OrthoDB" id="10067491at2759"/>
<comment type="caution">
    <text evidence="14">The sequence shown here is derived from an EMBL/GenBank/DDBJ whole genome shotgun (WGS) entry which is preliminary data.</text>
</comment>
<dbReference type="GO" id="GO:0008033">
    <property type="term" value="P:tRNA processing"/>
    <property type="evidence" value="ECO:0007669"/>
    <property type="project" value="UniProtKB-KW"/>
</dbReference>
<dbReference type="PANTHER" id="PTHR10925:SF5">
    <property type="entry name" value="RNA CYTIDINE ACETYLTRANSFERASE"/>
    <property type="match status" value="1"/>
</dbReference>
<feature type="compositionally biased region" description="Acidic residues" evidence="9">
    <location>
        <begin position="959"/>
        <end position="970"/>
    </location>
</feature>
<evidence type="ECO:0000256" key="8">
    <source>
        <dbReference type="ARBA" id="ARBA00023315"/>
    </source>
</evidence>
<gene>
    <name evidence="14" type="ORF">EZS28_024694</name>
</gene>
<dbReference type="HAMAP" id="MF_03211">
    <property type="entry name" value="RNA_acetyltr_Nat10"/>
    <property type="match status" value="1"/>
</dbReference>
<comment type="subcellular location">
    <subcellularLocation>
        <location evidence="1">Nucleus</location>
        <location evidence="1">Nucleolus</location>
    </subcellularLocation>
</comment>
<evidence type="ECO:0000256" key="7">
    <source>
        <dbReference type="ARBA" id="ARBA00023242"/>
    </source>
</evidence>
<sequence length="1109" mass="124410">MKKKLDSRIKVLIQNGVKTGHRTFFVIVGDRGKDQVINLHYLLAHAAVRPRPSVLWCYKKELSLSSHKKKRMRQIKRLALKGLIDKESENPFELFVSSTDIRWCYYTETHQILGQTFGMCVLQDFESITPNLLARTIETVEGGGLLVILLQTMSSLRQLFSMTMEIHNRFRTATKKEVVPRFNERFILSLAACPSCLVVDDEMNILAISSYMQNIKPLSDNEIKAQEEIETRKRRDVQKKAEKLANSSIFGLIDEDEQNVQSSSVFEPSIKKIGTLGLITNSGGNKQSNINPIQLKAGKVLQSLLPLARTSDQCSVQTIVSLTAARGRGKSAALGLAVAGALSLGLSSILVTSPSPENLSTQFEFIIKGLTSAGYIEHADFEAARSPLPQMHKSIIRIDVFKTHRQTVQYISPTAVYSSSGTSLGSSASIASGADLLVVDEAAAIPLPLVRALVLGGQRENQHSEFNAGIAGGCCPLVFISSTISGYEGTGRSLTLKLMKELRKESLIEEKTDHLDEEDENKDKKKSNEQKKFKQKGQKDSKEKEQLNQSGKGRRLIEIELNTPIRYSQGDQVEQWLNALLCLSSAYSNPSSLNGDINIRRGPSLSGSLSLSLPTMVQPPEANKCNLYLVNRDTLFSFHKASEAFLQKLVSLFVSSHYRNSPNDLLMMSDAPAHQMFVLLGPISPTANMIPDILCALQVCLEGEINREIVESQLNRGQRSAGDLIPWTIANQFQDPAFASLSGARIIRIATHPELNRNGYGLRSLQQLSDFYSGLLYDGKSNEGMERREQLLPQSNLPPLLSPLHSIRPPSIIFNGDQRKKQRRMNTLNKSNTGIKDIDQKDDNDDECEDIDIIHNIKLGLHWIGTSFGLTLPLFNFWQKSGMLPVYIRQTPNELTGEYSCVMIKQLKRRGRIFVRKKIRSNKRKQEKESKLSKKEENEVDEQQENLMKPKKRKRQNYEEDNIEDDDQESSQEKYIEEEVDDEDVNNDDVSSNWLGDYVSDFTSRLCTLLSFDFASFPTALALSLVDPTRQFELTLFSCINYQGLIDFHMIIDVIPSLAKLFFTRKLSLTNLTQDSLSLVQASILAGIGLQRKTLDNLIVEFEVSAEFL</sequence>
<dbReference type="Gene3D" id="3.40.630.30">
    <property type="match status" value="1"/>
</dbReference>
<dbReference type="InterPro" id="IPR000182">
    <property type="entry name" value="GNAT_dom"/>
</dbReference>
<evidence type="ECO:0000313" key="14">
    <source>
        <dbReference type="EMBL" id="KAA6379779.1"/>
    </source>
</evidence>
<keyword evidence="4" id="KW-0819">tRNA processing</keyword>